<keyword evidence="1" id="KW-0596">Phosphopantetheine</keyword>
<sequence length="98" mass="10498">MIPVDTPSVTAEVTRIVQAVLGDFGAEEITPESTFREDLGMESIDVVALAGRLQARYGAGVNLAQFVATLDVDSVRELRVGQLVDHIVLSMSEAGERP</sequence>
<gene>
    <name evidence="4" type="ORF">Ate02nite_88930</name>
</gene>
<comment type="caution">
    <text evidence="4">The sequence shown here is derived from an EMBL/GenBank/DDBJ whole genome shotgun (WGS) entry which is preliminary data.</text>
</comment>
<dbReference type="RefSeq" id="WP_203813939.1">
    <property type="nucleotide sequence ID" value="NZ_BOMY01000055.1"/>
</dbReference>
<dbReference type="EMBL" id="BOMY01000055">
    <property type="protein sequence ID" value="GIF26163.1"/>
    <property type="molecule type" value="Genomic_DNA"/>
</dbReference>
<dbReference type="SUPFAM" id="SSF47336">
    <property type="entry name" value="ACP-like"/>
    <property type="match status" value="1"/>
</dbReference>
<dbReference type="AlphaFoldDB" id="A0A919TWM7"/>
<protein>
    <recommendedName>
        <fullName evidence="3">Carrier domain-containing protein</fullName>
    </recommendedName>
</protein>
<keyword evidence="2" id="KW-0597">Phosphoprotein</keyword>
<evidence type="ECO:0000313" key="4">
    <source>
        <dbReference type="EMBL" id="GIF26163.1"/>
    </source>
</evidence>
<dbReference type="PROSITE" id="PS00012">
    <property type="entry name" value="PHOSPHOPANTETHEINE"/>
    <property type="match status" value="1"/>
</dbReference>
<evidence type="ECO:0000256" key="2">
    <source>
        <dbReference type="ARBA" id="ARBA00022553"/>
    </source>
</evidence>
<dbReference type="InterPro" id="IPR009081">
    <property type="entry name" value="PP-bd_ACP"/>
</dbReference>
<name>A0A919TWM7_9ACTN</name>
<dbReference type="Gene3D" id="1.10.1200.10">
    <property type="entry name" value="ACP-like"/>
    <property type="match status" value="1"/>
</dbReference>
<feature type="domain" description="Carrier" evidence="3">
    <location>
        <begin position="7"/>
        <end position="91"/>
    </location>
</feature>
<dbReference type="InterPro" id="IPR036736">
    <property type="entry name" value="ACP-like_sf"/>
</dbReference>
<accession>A0A919TWM7</accession>
<dbReference type="Proteomes" id="UP000623608">
    <property type="component" value="Unassembled WGS sequence"/>
</dbReference>
<evidence type="ECO:0000313" key="5">
    <source>
        <dbReference type="Proteomes" id="UP000623608"/>
    </source>
</evidence>
<organism evidence="4 5">
    <name type="scientific">Paractinoplanes tereljensis</name>
    <dbReference type="NCBI Taxonomy" id="571912"/>
    <lineage>
        <taxon>Bacteria</taxon>
        <taxon>Bacillati</taxon>
        <taxon>Actinomycetota</taxon>
        <taxon>Actinomycetes</taxon>
        <taxon>Micromonosporales</taxon>
        <taxon>Micromonosporaceae</taxon>
        <taxon>Paractinoplanes</taxon>
    </lineage>
</organism>
<evidence type="ECO:0000256" key="1">
    <source>
        <dbReference type="ARBA" id="ARBA00022450"/>
    </source>
</evidence>
<proteinExistence type="predicted"/>
<dbReference type="PROSITE" id="PS50075">
    <property type="entry name" value="CARRIER"/>
    <property type="match status" value="1"/>
</dbReference>
<dbReference type="InterPro" id="IPR006162">
    <property type="entry name" value="Ppantetheine_attach_site"/>
</dbReference>
<evidence type="ECO:0000259" key="3">
    <source>
        <dbReference type="PROSITE" id="PS50075"/>
    </source>
</evidence>
<dbReference type="Pfam" id="PF00550">
    <property type="entry name" value="PP-binding"/>
    <property type="match status" value="1"/>
</dbReference>
<keyword evidence="5" id="KW-1185">Reference proteome</keyword>
<reference evidence="4" key="1">
    <citation type="submission" date="2021-01" db="EMBL/GenBank/DDBJ databases">
        <title>Whole genome shotgun sequence of Actinoplanes tereljensis NBRC 105297.</title>
        <authorList>
            <person name="Komaki H."/>
            <person name="Tamura T."/>
        </authorList>
    </citation>
    <scope>NUCLEOTIDE SEQUENCE</scope>
    <source>
        <strain evidence="4">NBRC 105297</strain>
    </source>
</reference>